<dbReference type="AlphaFoldDB" id="A0AAW1R8U3"/>
<dbReference type="Proteomes" id="UP001489004">
    <property type="component" value="Unassembled WGS sequence"/>
</dbReference>
<sequence length="118" mass="13191">MLDFLNSLEDFEPAVPDELTAHYLRSSGAECKDIRLVRLVSLAAQKFLRDVTHDALQIRKRRLSAPAQRLKEQGMNPKDDRAVLTIDDLSDALQEYGVNIKPPPYFADRPKGAGTGGR</sequence>
<dbReference type="PANTHER" id="PTHR21242">
    <property type="entry name" value="TRANSCRIPTION INITIATION FACTOR TFIID SUBUNIT 10"/>
    <property type="match status" value="1"/>
</dbReference>
<evidence type="ECO:0000256" key="1">
    <source>
        <dbReference type="ARBA" id="ARBA00004123"/>
    </source>
</evidence>
<dbReference type="CDD" id="cd07982">
    <property type="entry name" value="HFD_TAF10"/>
    <property type="match status" value="1"/>
</dbReference>
<evidence type="ECO:0000313" key="6">
    <source>
        <dbReference type="EMBL" id="KAK9829963.1"/>
    </source>
</evidence>
<dbReference type="PRINTS" id="PR01443">
    <property type="entry name" value="TFIID30KDSUB"/>
</dbReference>
<accession>A0AAW1R8U3</accession>
<comment type="subcellular location">
    <subcellularLocation>
        <location evidence="1">Nucleus</location>
    </subcellularLocation>
</comment>
<keyword evidence="7" id="KW-1185">Reference proteome</keyword>
<dbReference type="InterPro" id="IPR003923">
    <property type="entry name" value="TAF10"/>
</dbReference>
<comment type="similarity">
    <text evidence="5">Belongs to the TAF10 family.</text>
</comment>
<comment type="caution">
    <text evidence="6">The sequence shown here is derived from an EMBL/GenBank/DDBJ whole genome shotgun (WGS) entry which is preliminary data.</text>
</comment>
<evidence type="ECO:0000256" key="4">
    <source>
        <dbReference type="ARBA" id="ARBA00023242"/>
    </source>
</evidence>
<dbReference type="GO" id="GO:0000124">
    <property type="term" value="C:SAGA complex"/>
    <property type="evidence" value="ECO:0007669"/>
    <property type="project" value="TreeGrafter"/>
</dbReference>
<organism evidence="6 7">
    <name type="scientific">[Myrmecia] bisecta</name>
    <dbReference type="NCBI Taxonomy" id="41462"/>
    <lineage>
        <taxon>Eukaryota</taxon>
        <taxon>Viridiplantae</taxon>
        <taxon>Chlorophyta</taxon>
        <taxon>core chlorophytes</taxon>
        <taxon>Trebouxiophyceae</taxon>
        <taxon>Trebouxiales</taxon>
        <taxon>Trebouxiaceae</taxon>
        <taxon>Myrmecia</taxon>
    </lineage>
</organism>
<gene>
    <name evidence="6" type="ORF">WJX72_008918</name>
</gene>
<name>A0AAW1R8U3_9CHLO</name>
<reference evidence="6 7" key="1">
    <citation type="journal article" date="2024" name="Nat. Commun.">
        <title>Phylogenomics reveals the evolutionary origins of lichenization in chlorophyte algae.</title>
        <authorList>
            <person name="Puginier C."/>
            <person name="Libourel C."/>
            <person name="Otte J."/>
            <person name="Skaloud P."/>
            <person name="Haon M."/>
            <person name="Grisel S."/>
            <person name="Petersen M."/>
            <person name="Berrin J.G."/>
            <person name="Delaux P.M."/>
            <person name="Dal Grande F."/>
            <person name="Keller J."/>
        </authorList>
    </citation>
    <scope>NUCLEOTIDE SEQUENCE [LARGE SCALE GENOMIC DNA]</scope>
    <source>
        <strain evidence="6 7">SAG 2043</strain>
    </source>
</reference>
<dbReference type="GO" id="GO:0006367">
    <property type="term" value="P:transcription initiation at RNA polymerase II promoter"/>
    <property type="evidence" value="ECO:0007669"/>
    <property type="project" value="TreeGrafter"/>
</dbReference>
<protein>
    <recommendedName>
        <fullName evidence="8">Transcription initiation factor TFIID subunit 10</fullName>
    </recommendedName>
</protein>
<keyword evidence="2" id="KW-0805">Transcription regulation</keyword>
<dbReference type="GO" id="GO:0016251">
    <property type="term" value="F:RNA polymerase II general transcription initiation factor activity"/>
    <property type="evidence" value="ECO:0007669"/>
    <property type="project" value="TreeGrafter"/>
</dbReference>
<keyword evidence="4" id="KW-0539">Nucleus</keyword>
<evidence type="ECO:0008006" key="8">
    <source>
        <dbReference type="Google" id="ProtNLM"/>
    </source>
</evidence>
<proteinExistence type="inferred from homology"/>
<dbReference type="EMBL" id="JALJOR010000001">
    <property type="protein sequence ID" value="KAK9829963.1"/>
    <property type="molecule type" value="Genomic_DNA"/>
</dbReference>
<dbReference type="GO" id="GO:0005669">
    <property type="term" value="C:transcription factor TFIID complex"/>
    <property type="evidence" value="ECO:0007669"/>
    <property type="project" value="TreeGrafter"/>
</dbReference>
<evidence type="ECO:0000256" key="2">
    <source>
        <dbReference type="ARBA" id="ARBA00023015"/>
    </source>
</evidence>
<dbReference type="GO" id="GO:1990841">
    <property type="term" value="F:promoter-specific chromatin binding"/>
    <property type="evidence" value="ECO:0007669"/>
    <property type="project" value="TreeGrafter"/>
</dbReference>
<evidence type="ECO:0000313" key="7">
    <source>
        <dbReference type="Proteomes" id="UP001489004"/>
    </source>
</evidence>
<dbReference type="PANTHER" id="PTHR21242:SF0">
    <property type="entry name" value="TRANSCRIPTION INITIATION FACTOR TFIID SUBUNIT 10"/>
    <property type="match status" value="1"/>
</dbReference>
<evidence type="ECO:0000256" key="5">
    <source>
        <dbReference type="ARBA" id="ARBA00025730"/>
    </source>
</evidence>
<evidence type="ECO:0000256" key="3">
    <source>
        <dbReference type="ARBA" id="ARBA00023163"/>
    </source>
</evidence>
<keyword evidence="3" id="KW-0804">Transcription</keyword>
<dbReference type="Pfam" id="PF03540">
    <property type="entry name" value="TAF10"/>
    <property type="match status" value="1"/>
</dbReference>